<dbReference type="InterPro" id="IPR009019">
    <property type="entry name" value="KH_sf_prok-type"/>
</dbReference>
<proteinExistence type="inferred from homology"/>
<keyword evidence="5 8" id="KW-0687">Ribonucleoprotein</keyword>
<evidence type="ECO:0000256" key="2">
    <source>
        <dbReference type="ARBA" id="ARBA00022730"/>
    </source>
</evidence>
<evidence type="ECO:0000256" key="1">
    <source>
        <dbReference type="ARBA" id="ARBA00010761"/>
    </source>
</evidence>
<comment type="function">
    <text evidence="6 8">Binds the lower part of the 30S subunit head. Binds mRNA in the 70S ribosome, positioning it for translation.</text>
</comment>
<dbReference type="PANTHER" id="PTHR11760">
    <property type="entry name" value="30S/40S RIBOSOMAL PROTEIN S3"/>
    <property type="match status" value="1"/>
</dbReference>
<evidence type="ECO:0000256" key="6">
    <source>
        <dbReference type="ARBA" id="ARBA00024998"/>
    </source>
</evidence>
<dbReference type="CDD" id="cd02412">
    <property type="entry name" value="KH-II_30S_S3"/>
    <property type="match status" value="1"/>
</dbReference>
<accession>A0A845S951</accession>
<dbReference type="GO" id="GO:0019843">
    <property type="term" value="F:rRNA binding"/>
    <property type="evidence" value="ECO:0007669"/>
    <property type="project" value="UniProtKB-UniRule"/>
</dbReference>
<evidence type="ECO:0000313" key="14">
    <source>
        <dbReference type="EMBL" id="NCU62514.1"/>
    </source>
</evidence>
<dbReference type="InterPro" id="IPR005704">
    <property type="entry name" value="Ribosomal_uS3_bac-typ"/>
</dbReference>
<dbReference type="Pfam" id="PF00189">
    <property type="entry name" value="Ribosomal_S3_C"/>
    <property type="match status" value="1"/>
</dbReference>
<dbReference type="FunFam" id="3.30.300.20:FF:000001">
    <property type="entry name" value="30S ribosomal protein S3"/>
    <property type="match status" value="1"/>
</dbReference>
<dbReference type="SMART" id="SM00322">
    <property type="entry name" value="KH"/>
    <property type="match status" value="1"/>
</dbReference>
<dbReference type="GO" id="GO:0006412">
    <property type="term" value="P:translation"/>
    <property type="evidence" value="ECO:0007669"/>
    <property type="project" value="UniProtKB-UniRule"/>
</dbReference>
<dbReference type="SUPFAM" id="SSF54814">
    <property type="entry name" value="Prokaryotic type KH domain (KH-domain type II)"/>
    <property type="match status" value="1"/>
</dbReference>
<dbReference type="InterPro" id="IPR001351">
    <property type="entry name" value="Ribosomal_uS3_C"/>
</dbReference>
<reference evidence="14 15" key="1">
    <citation type="submission" date="2018-10" db="EMBL/GenBank/DDBJ databases">
        <title>Iterative Subtractive Binning of Freshwater Chronoseries Metagenomes Recovers Nearly Complete Genomes from over Four Hundred Novel Species.</title>
        <authorList>
            <person name="Rodriguez-R L.M."/>
            <person name="Tsementzi D."/>
            <person name="Luo C."/>
            <person name="Konstantinidis K.T."/>
        </authorList>
    </citation>
    <scope>NUCLEOTIDE SEQUENCE [LARGE SCALE GENOMIC DNA]</scope>
    <source>
        <strain evidence="14">WB7_2B_003</strain>
        <strain evidence="11">WB7_6_001</strain>
        <strain evidence="12">WB8_1A_003</strain>
        <strain evidence="13">WB8_2A_004</strain>
    </source>
</reference>
<dbReference type="Proteomes" id="UP000699985">
    <property type="component" value="Unassembled WGS sequence"/>
</dbReference>
<evidence type="ECO:0000256" key="8">
    <source>
        <dbReference type="HAMAP-Rule" id="MF_01309"/>
    </source>
</evidence>
<dbReference type="InterPro" id="IPR004044">
    <property type="entry name" value="KH_dom_type_2"/>
</dbReference>
<dbReference type="NCBIfam" id="TIGR01009">
    <property type="entry name" value="rpsC_bact"/>
    <property type="match status" value="1"/>
</dbReference>
<evidence type="ECO:0000256" key="3">
    <source>
        <dbReference type="ARBA" id="ARBA00022884"/>
    </source>
</evidence>
<evidence type="ECO:0000256" key="7">
    <source>
        <dbReference type="ARBA" id="ARBA00035257"/>
    </source>
</evidence>
<evidence type="ECO:0000256" key="4">
    <source>
        <dbReference type="ARBA" id="ARBA00022980"/>
    </source>
</evidence>
<feature type="domain" description="KH type-2" evidence="10">
    <location>
        <begin position="39"/>
        <end position="107"/>
    </location>
</feature>
<gene>
    <name evidence="8" type="primary">rpsC</name>
    <name evidence="11" type="ORF">EBV32_01330</name>
    <name evidence="14" type="ORF">EBV78_00225</name>
    <name evidence="12" type="ORF">EBX29_00030</name>
    <name evidence="13" type="ORF">EBX74_00365</name>
</gene>
<dbReference type="Proteomes" id="UP000713222">
    <property type="component" value="Unassembled WGS sequence"/>
</dbReference>
<dbReference type="EMBL" id="RGET01000010">
    <property type="protein sequence ID" value="NBN87721.1"/>
    <property type="molecule type" value="Genomic_DNA"/>
</dbReference>
<dbReference type="EMBL" id="RGMI01000001">
    <property type="protein sequence ID" value="NCU50163.1"/>
    <property type="molecule type" value="Genomic_DNA"/>
</dbReference>
<dbReference type="AlphaFoldDB" id="A0A845S951"/>
<dbReference type="SUPFAM" id="SSF54821">
    <property type="entry name" value="Ribosomal protein S3 C-terminal domain"/>
    <property type="match status" value="1"/>
</dbReference>
<dbReference type="InterPro" id="IPR015946">
    <property type="entry name" value="KH_dom-like_a/b"/>
</dbReference>
<evidence type="ECO:0000256" key="9">
    <source>
        <dbReference type="RuleBase" id="RU003624"/>
    </source>
</evidence>
<evidence type="ECO:0000256" key="5">
    <source>
        <dbReference type="ARBA" id="ARBA00023274"/>
    </source>
</evidence>
<keyword evidence="2 8" id="KW-0699">rRNA-binding</keyword>
<evidence type="ECO:0000259" key="10">
    <source>
        <dbReference type="PROSITE" id="PS50823"/>
    </source>
</evidence>
<dbReference type="InterPro" id="IPR018280">
    <property type="entry name" value="Ribosomal_uS3_CS"/>
</dbReference>
<comment type="subunit">
    <text evidence="8">Part of the 30S ribosomal subunit. Forms a tight complex with proteins S10 and S14.</text>
</comment>
<keyword evidence="4 8" id="KW-0689">Ribosomal protein</keyword>
<evidence type="ECO:0000313" key="15">
    <source>
        <dbReference type="Proteomes" id="UP000572953"/>
    </source>
</evidence>
<evidence type="ECO:0000313" key="11">
    <source>
        <dbReference type="EMBL" id="NBN87721.1"/>
    </source>
</evidence>
<protein>
    <recommendedName>
        <fullName evidence="7 8">Small ribosomal subunit protein uS3</fullName>
    </recommendedName>
</protein>
<dbReference type="InterPro" id="IPR057258">
    <property type="entry name" value="Ribosomal_uS3"/>
</dbReference>
<dbReference type="Gene3D" id="3.30.1140.32">
    <property type="entry name" value="Ribosomal protein S3, C-terminal domain"/>
    <property type="match status" value="1"/>
</dbReference>
<organism evidence="14 15">
    <name type="scientific">Candidatus Fonsibacter lacus</name>
    <dbReference type="NCBI Taxonomy" id="2576439"/>
    <lineage>
        <taxon>Bacteria</taxon>
        <taxon>Pseudomonadati</taxon>
        <taxon>Pseudomonadota</taxon>
        <taxon>Alphaproteobacteria</taxon>
        <taxon>Candidatus Pelagibacterales</taxon>
        <taxon>Candidatus Pelagibacterales incertae sedis</taxon>
        <taxon>Candidatus Fonsibacter</taxon>
    </lineage>
</organism>
<evidence type="ECO:0000313" key="13">
    <source>
        <dbReference type="EMBL" id="NCU52757.1"/>
    </source>
</evidence>
<dbReference type="InterPro" id="IPR036419">
    <property type="entry name" value="Ribosomal_S3_C_sf"/>
</dbReference>
<dbReference type="EMBL" id="RGGN01000003">
    <property type="protein sequence ID" value="NCU62514.1"/>
    <property type="molecule type" value="Genomic_DNA"/>
</dbReference>
<dbReference type="InterPro" id="IPR004087">
    <property type="entry name" value="KH_dom"/>
</dbReference>
<dbReference type="Proteomes" id="UP000572953">
    <property type="component" value="Unassembled WGS sequence"/>
</dbReference>
<dbReference type="Pfam" id="PF07650">
    <property type="entry name" value="KH_2"/>
    <property type="match status" value="1"/>
</dbReference>
<dbReference type="GO" id="GO:0022627">
    <property type="term" value="C:cytosolic small ribosomal subunit"/>
    <property type="evidence" value="ECO:0007669"/>
    <property type="project" value="TreeGrafter"/>
</dbReference>
<dbReference type="PROSITE" id="PS50823">
    <property type="entry name" value="KH_TYPE_2"/>
    <property type="match status" value="1"/>
</dbReference>
<keyword evidence="3 8" id="KW-0694">RNA-binding</keyword>
<dbReference type="GO" id="GO:0003735">
    <property type="term" value="F:structural constituent of ribosome"/>
    <property type="evidence" value="ECO:0007669"/>
    <property type="project" value="InterPro"/>
</dbReference>
<sequence length="232" mass="26402">MGQKVNPISLRLSINKNWDSMWFAKKKEYGQYLIEDFKIREYIKKNLKNSGISKIFIERPTKKCIVTIFTSRPGFVIGKKGSDIDKIKSNLNKISSSDVSVNIKEIRKPELDAYLVAENVAQQLEKRIAYRKAMKRAMQSTLRLGAKGIKITVAGRLAGTEIARTEWLREGSIPLHTLRADVDYGEAEAETTYGIIGVKVWIYKGIVFEKDKKKNEDAEIKNLNEKENVTAS</sequence>
<dbReference type="GO" id="GO:0003729">
    <property type="term" value="F:mRNA binding"/>
    <property type="evidence" value="ECO:0007669"/>
    <property type="project" value="UniProtKB-UniRule"/>
</dbReference>
<evidence type="ECO:0000313" key="12">
    <source>
        <dbReference type="EMBL" id="NCU50163.1"/>
    </source>
</evidence>
<comment type="similarity">
    <text evidence="1 8 9">Belongs to the universal ribosomal protein uS3 family.</text>
</comment>
<dbReference type="PROSITE" id="PS00548">
    <property type="entry name" value="RIBOSOMAL_S3"/>
    <property type="match status" value="1"/>
</dbReference>
<comment type="caution">
    <text evidence="14">The sequence shown here is derived from an EMBL/GenBank/DDBJ whole genome shotgun (WGS) entry which is preliminary data.</text>
</comment>
<dbReference type="Proteomes" id="UP000747791">
    <property type="component" value="Unassembled WGS sequence"/>
</dbReference>
<dbReference type="Gene3D" id="3.30.300.20">
    <property type="match status" value="1"/>
</dbReference>
<dbReference type="HAMAP" id="MF_01309_B">
    <property type="entry name" value="Ribosomal_uS3_B"/>
    <property type="match status" value="1"/>
</dbReference>
<dbReference type="EMBL" id="RGOB01000004">
    <property type="protein sequence ID" value="NCU52757.1"/>
    <property type="molecule type" value="Genomic_DNA"/>
</dbReference>
<name>A0A845S951_9PROT</name>
<dbReference type="PANTHER" id="PTHR11760:SF19">
    <property type="entry name" value="SMALL RIBOSOMAL SUBUNIT PROTEIN US3C"/>
    <property type="match status" value="1"/>
</dbReference>